<proteinExistence type="predicted"/>
<dbReference type="Proteomes" id="UP001249851">
    <property type="component" value="Unassembled WGS sequence"/>
</dbReference>
<reference evidence="2" key="1">
    <citation type="journal article" date="2023" name="G3 (Bethesda)">
        <title>Whole genome assembly and annotation of the endangered Caribbean coral Acropora cervicornis.</title>
        <authorList>
            <person name="Selwyn J.D."/>
            <person name="Vollmer S.V."/>
        </authorList>
    </citation>
    <scope>NUCLEOTIDE SEQUENCE</scope>
    <source>
        <strain evidence="2">K2</strain>
    </source>
</reference>
<evidence type="ECO:0000313" key="2">
    <source>
        <dbReference type="EMBL" id="KAK2563927.1"/>
    </source>
</evidence>
<comment type="caution">
    <text evidence="2">The sequence shown here is derived from an EMBL/GenBank/DDBJ whole genome shotgun (WGS) entry which is preliminary data.</text>
</comment>
<dbReference type="AlphaFoldDB" id="A0AAD9V7J2"/>
<accession>A0AAD9V7J2</accession>
<name>A0AAD9V7J2_ACRCE</name>
<evidence type="ECO:0000313" key="3">
    <source>
        <dbReference type="Proteomes" id="UP001249851"/>
    </source>
</evidence>
<reference evidence="2" key="2">
    <citation type="journal article" date="2023" name="Science">
        <title>Genomic signatures of disease resistance in endangered staghorn corals.</title>
        <authorList>
            <person name="Vollmer S.V."/>
            <person name="Selwyn J.D."/>
            <person name="Despard B.A."/>
            <person name="Roesel C.L."/>
        </authorList>
    </citation>
    <scope>NUCLEOTIDE SEQUENCE</scope>
    <source>
        <strain evidence="2">K2</strain>
    </source>
</reference>
<dbReference type="EMBL" id="JARQWQ010000024">
    <property type="protein sequence ID" value="KAK2563927.1"/>
    <property type="molecule type" value="Genomic_DNA"/>
</dbReference>
<gene>
    <name evidence="2" type="ORF">P5673_012943</name>
</gene>
<organism evidence="2 3">
    <name type="scientific">Acropora cervicornis</name>
    <name type="common">Staghorn coral</name>
    <dbReference type="NCBI Taxonomy" id="6130"/>
    <lineage>
        <taxon>Eukaryota</taxon>
        <taxon>Metazoa</taxon>
        <taxon>Cnidaria</taxon>
        <taxon>Anthozoa</taxon>
        <taxon>Hexacorallia</taxon>
        <taxon>Scleractinia</taxon>
        <taxon>Astrocoeniina</taxon>
        <taxon>Acroporidae</taxon>
        <taxon>Acropora</taxon>
    </lineage>
</organism>
<feature type="signal peptide" evidence="1">
    <location>
        <begin position="1"/>
        <end position="27"/>
    </location>
</feature>
<keyword evidence="1" id="KW-0732">Signal</keyword>
<feature type="chain" id="PRO_5042277061" evidence="1">
    <location>
        <begin position="28"/>
        <end position="383"/>
    </location>
</feature>
<sequence length="383" mass="43295">MNGKMTSGLIAIHLIQCLLCVVLETTAQKKGFRGGAKSYEIHVEANPMGTNLHYKLPESKVKASSPADWLVDNDNADMLAINSPVFANVNVKHPKFSMKGQWPGYKISFDVPKDVTVASKRHNFVKSTHKKHENWKPNIMKDNRGVSHGFKASKEQESVTKGITTSIVAGGIRRRKLFGRSKEILSMSRFLLPIAGMKNIDVKNPRVSKAMKGVIKHARKVVDEAKMVLNDAASFITRVRKLVNVTRHHKRPSGKEEKSTIVAKEAGEMSHEGLVKNATKIKDSLFQRQNKIYERKTGTLPKIDVLAKSQKTKRDKGKVIKREQVTNRFEEMSKRTSNDSFELGYGKHKQKEARVKRRGLPETLESILYSINGLKHFLKYQQE</sequence>
<protein>
    <submittedName>
        <fullName evidence="2">Uncharacterized protein</fullName>
    </submittedName>
</protein>
<keyword evidence="3" id="KW-1185">Reference proteome</keyword>
<evidence type="ECO:0000256" key="1">
    <source>
        <dbReference type="SAM" id="SignalP"/>
    </source>
</evidence>